<keyword evidence="1" id="KW-0472">Membrane</keyword>
<evidence type="ECO:0000313" key="3">
    <source>
        <dbReference type="Proteomes" id="UP000078049"/>
    </source>
</evidence>
<feature type="transmembrane region" description="Helical" evidence="1">
    <location>
        <begin position="41"/>
        <end position="64"/>
    </location>
</feature>
<reference evidence="2 3" key="1">
    <citation type="submission" date="2014-04" db="EMBL/GenBank/DDBJ databases">
        <title>Detecting global and local adaptation in a worldwide sample of Helicobacter pylori genomes.</title>
        <authorList>
            <person name="Montano V."/>
            <person name="Didelot X."/>
            <person name="Foll M."/>
            <person name="Linz B."/>
            <person name="Reinhardt R."/>
            <person name="Suerbaum S."/>
            <person name="Moodley Y."/>
            <person name="Jensen J.D."/>
        </authorList>
    </citation>
    <scope>NUCLEOTIDE SEQUENCE [LARGE SCALE GENOMIC DNA]</scope>
    <source>
        <strain evidence="3">ausabrJ05</strain>
    </source>
</reference>
<evidence type="ECO:0000313" key="2">
    <source>
        <dbReference type="EMBL" id="ANH47580.1"/>
    </source>
</evidence>
<protein>
    <submittedName>
        <fullName evidence="2">Uncharacterized protein</fullName>
    </submittedName>
</protein>
<dbReference type="PATRIC" id="fig|210.2440.peg.1504"/>
<gene>
    <name evidence="2" type="ORF">AA973_07330</name>
</gene>
<keyword evidence="1" id="KW-1133">Transmembrane helix</keyword>
<organism evidence="2 3">
    <name type="scientific">Helicobacter pylori</name>
    <name type="common">Campylobacter pylori</name>
    <dbReference type="NCBI Taxonomy" id="210"/>
    <lineage>
        <taxon>Bacteria</taxon>
        <taxon>Pseudomonadati</taxon>
        <taxon>Campylobacterota</taxon>
        <taxon>Epsilonproteobacteria</taxon>
        <taxon>Campylobacterales</taxon>
        <taxon>Helicobacteraceae</taxon>
        <taxon>Helicobacter</taxon>
    </lineage>
</organism>
<keyword evidence="1" id="KW-0812">Transmembrane</keyword>
<dbReference type="Proteomes" id="UP000078049">
    <property type="component" value="Chromosome"/>
</dbReference>
<dbReference type="AlphaFoldDB" id="A0A1A9HC65"/>
<accession>A0A1A9HC65</accession>
<proteinExistence type="predicted"/>
<dbReference type="EMBL" id="CP011485">
    <property type="protein sequence ID" value="ANH47580.1"/>
    <property type="molecule type" value="Genomic_DNA"/>
</dbReference>
<evidence type="ECO:0000256" key="1">
    <source>
        <dbReference type="SAM" id="Phobius"/>
    </source>
</evidence>
<name>A0A1A9HC65_HELPX</name>
<sequence length="65" mass="7041">MLSLCSCSSLTWLSADTFIISFSLSTLPIRVFSSMPLKKAISIAVLISAFLASNSFSNSLTLFLF</sequence>